<name>W4LX09_ENTF1</name>
<dbReference type="AlphaFoldDB" id="W4LX09"/>
<dbReference type="Proteomes" id="UP000019141">
    <property type="component" value="Unassembled WGS sequence"/>
</dbReference>
<dbReference type="EMBL" id="AZHW01000144">
    <property type="protein sequence ID" value="ETX02433.1"/>
    <property type="molecule type" value="Genomic_DNA"/>
</dbReference>
<dbReference type="InterPro" id="IPR014917">
    <property type="entry name" value="DUF1800"/>
</dbReference>
<dbReference type="PATRIC" id="fig|1429438.4.peg.864"/>
<comment type="caution">
    <text evidence="2">The sequence shown here is derived from an EMBL/GenBank/DDBJ whole genome shotgun (WGS) entry which is preliminary data.</text>
</comment>
<reference evidence="2 3" key="1">
    <citation type="journal article" date="2014" name="Nature">
        <title>An environmental bacterial taxon with a large and distinct metabolic repertoire.</title>
        <authorList>
            <person name="Wilson M.C."/>
            <person name="Mori T."/>
            <person name="Ruckert C."/>
            <person name="Uria A.R."/>
            <person name="Helf M.J."/>
            <person name="Takada K."/>
            <person name="Gernert C."/>
            <person name="Steffens U.A."/>
            <person name="Heycke N."/>
            <person name="Schmitt S."/>
            <person name="Rinke C."/>
            <person name="Helfrich E.J."/>
            <person name="Brachmann A.O."/>
            <person name="Gurgui C."/>
            <person name="Wakimoto T."/>
            <person name="Kracht M."/>
            <person name="Crusemann M."/>
            <person name="Hentschel U."/>
            <person name="Abe I."/>
            <person name="Matsunaga S."/>
            <person name="Kalinowski J."/>
            <person name="Takeyama H."/>
            <person name="Piel J."/>
        </authorList>
    </citation>
    <scope>NUCLEOTIDE SEQUENCE [LARGE SCALE GENOMIC DNA]</scope>
    <source>
        <strain evidence="3">TSY1</strain>
    </source>
</reference>
<protein>
    <recommendedName>
        <fullName evidence="4">DUF1800 domain-containing protein</fullName>
    </recommendedName>
</protein>
<evidence type="ECO:0000256" key="1">
    <source>
        <dbReference type="SAM" id="MobiDB-lite"/>
    </source>
</evidence>
<gene>
    <name evidence="2" type="ORF">ETSY1_03555</name>
</gene>
<proteinExistence type="predicted"/>
<feature type="region of interest" description="Disordered" evidence="1">
    <location>
        <begin position="34"/>
        <end position="53"/>
    </location>
</feature>
<evidence type="ECO:0000313" key="3">
    <source>
        <dbReference type="Proteomes" id="UP000019141"/>
    </source>
</evidence>
<sequence>FMKRFVTQGFRVAHVVIALLAYLLLVHSPPGLATASEQRQAGPSAWQDDLAPIGPQDWSADRAAHLLERAGFGGTPEEIEQLAALSPEAAVDRLVNYQDIDNSHLKPFDHSGVHDPGLEPFPPSRPATTTLARKTGEALGIKVKPSGNRRLQPVVNKFFYWLRASMLETNRVAYWWADRMLRTHRPLEEKMALFWHGHFAVNESKVRDYRKHLRQLEWLQQHGTGNFRDLLIGVAKSPAMLSFLDAGQNVKGSPNENFAREIMELFTMGVGNYTEQDIREAARAFTGWYYDDLRFVVSAGKHDDGPKTVLGQTGNFDGIDVIDVILAQPATANFIAAKIYRYLVRDNPSAALQQQLGDLLRNAEYEMAPLLRTIFLSKDFYSAASYGTAIKSPVQLVISTYRKLDLDRVPGAPDFNDVTGSLGQRLFYPPTVAGWAQGRSWITPGLLLSRGNFVYEVFFPNISFIPHDRYPRDGKICLVDRKIAQGMDISTATVPGGIDTGSMAESNMMADRDEAFNTRYGSYKGWQMAIQRVKPIPRDIARIDLRSMVLNAELTTVEQVVDTFLQRFLRVPVEPAYRAQMIAFLEQELGTQDIQAAATYLEEPLRLLLHLIMSAPEYQLG</sequence>
<feature type="non-terminal residue" evidence="2">
    <location>
        <position position="1"/>
    </location>
</feature>
<evidence type="ECO:0000313" key="2">
    <source>
        <dbReference type="EMBL" id="ETX02433.1"/>
    </source>
</evidence>
<accession>W4LX09</accession>
<evidence type="ECO:0008006" key="4">
    <source>
        <dbReference type="Google" id="ProtNLM"/>
    </source>
</evidence>
<dbReference type="Pfam" id="PF08811">
    <property type="entry name" value="DUF1800"/>
    <property type="match status" value="1"/>
</dbReference>
<dbReference type="HOGENOM" id="CLU_026001_1_0_7"/>
<keyword evidence="3" id="KW-1185">Reference proteome</keyword>
<organism evidence="2 3">
    <name type="scientific">Entotheonella factor</name>
    <dbReference type="NCBI Taxonomy" id="1429438"/>
    <lineage>
        <taxon>Bacteria</taxon>
        <taxon>Pseudomonadati</taxon>
        <taxon>Nitrospinota/Tectimicrobiota group</taxon>
        <taxon>Candidatus Tectimicrobiota</taxon>
        <taxon>Candidatus Entotheonellia</taxon>
        <taxon>Candidatus Entotheonellales</taxon>
        <taxon>Candidatus Entotheonellaceae</taxon>
        <taxon>Candidatus Entotheonella</taxon>
    </lineage>
</organism>